<dbReference type="NCBIfam" id="NF006550">
    <property type="entry name" value="PRK09047.1"/>
    <property type="match status" value="1"/>
</dbReference>
<dbReference type="Gene3D" id="1.10.10.10">
    <property type="entry name" value="Winged helix-like DNA-binding domain superfamily/Winged helix DNA-binding domain"/>
    <property type="match status" value="1"/>
</dbReference>
<keyword evidence="3" id="KW-0731">Sigma factor</keyword>
<dbReference type="CDD" id="cd06171">
    <property type="entry name" value="Sigma70_r4"/>
    <property type="match status" value="1"/>
</dbReference>
<dbReference type="SUPFAM" id="SSF88659">
    <property type="entry name" value="Sigma3 and sigma4 domains of RNA polymerase sigma factors"/>
    <property type="match status" value="1"/>
</dbReference>
<keyword evidence="2" id="KW-0805">Transcription regulation</keyword>
<evidence type="ECO:0000256" key="3">
    <source>
        <dbReference type="ARBA" id="ARBA00023082"/>
    </source>
</evidence>
<feature type="domain" description="RNA polymerase sigma factor 70 region 4 type 2" evidence="6">
    <location>
        <begin position="118"/>
        <end position="171"/>
    </location>
</feature>
<dbReference type="InterPro" id="IPR036388">
    <property type="entry name" value="WH-like_DNA-bd_sf"/>
</dbReference>
<dbReference type="GO" id="GO:0006352">
    <property type="term" value="P:DNA-templated transcription initiation"/>
    <property type="evidence" value="ECO:0007669"/>
    <property type="project" value="InterPro"/>
</dbReference>
<dbReference type="InterPro" id="IPR013249">
    <property type="entry name" value="RNA_pol_sigma70_r4_t2"/>
</dbReference>
<evidence type="ECO:0000256" key="2">
    <source>
        <dbReference type="ARBA" id="ARBA00023015"/>
    </source>
</evidence>
<evidence type="ECO:0000256" key="5">
    <source>
        <dbReference type="SAM" id="MobiDB-lite"/>
    </source>
</evidence>
<evidence type="ECO:0000313" key="7">
    <source>
        <dbReference type="EMBL" id="BAU48871.1"/>
    </source>
</evidence>
<dbReference type="NCBIfam" id="TIGR02937">
    <property type="entry name" value="sigma70-ECF"/>
    <property type="match status" value="1"/>
</dbReference>
<dbReference type="Proteomes" id="UP000218899">
    <property type="component" value="Chromosome"/>
</dbReference>
<dbReference type="InterPro" id="IPR013325">
    <property type="entry name" value="RNA_pol_sigma_r2"/>
</dbReference>
<evidence type="ECO:0000313" key="8">
    <source>
        <dbReference type="Proteomes" id="UP000218899"/>
    </source>
</evidence>
<organism evidence="7 8">
    <name type="scientific">Sulfurifustis variabilis</name>
    <dbReference type="NCBI Taxonomy" id="1675686"/>
    <lineage>
        <taxon>Bacteria</taxon>
        <taxon>Pseudomonadati</taxon>
        <taxon>Pseudomonadota</taxon>
        <taxon>Gammaproteobacteria</taxon>
        <taxon>Acidiferrobacterales</taxon>
        <taxon>Acidiferrobacteraceae</taxon>
        <taxon>Sulfurifustis</taxon>
    </lineage>
</organism>
<dbReference type="Pfam" id="PF08281">
    <property type="entry name" value="Sigma70_r4_2"/>
    <property type="match status" value="1"/>
</dbReference>
<gene>
    <name evidence="7" type="ORF">SVA_2321</name>
</gene>
<dbReference type="InterPro" id="IPR014284">
    <property type="entry name" value="RNA_pol_sigma-70_dom"/>
</dbReference>
<dbReference type="EMBL" id="AP014936">
    <property type="protein sequence ID" value="BAU48871.1"/>
    <property type="molecule type" value="Genomic_DNA"/>
</dbReference>
<comment type="similarity">
    <text evidence="1">Belongs to the sigma-70 factor family. ECF subfamily.</text>
</comment>
<dbReference type="Gene3D" id="1.10.1740.10">
    <property type="match status" value="1"/>
</dbReference>
<name>A0A1B4VC78_9GAMM</name>
<evidence type="ECO:0000256" key="1">
    <source>
        <dbReference type="ARBA" id="ARBA00010641"/>
    </source>
</evidence>
<evidence type="ECO:0000256" key="4">
    <source>
        <dbReference type="ARBA" id="ARBA00023163"/>
    </source>
</evidence>
<proteinExistence type="inferred from homology"/>
<reference evidence="7 8" key="1">
    <citation type="submission" date="2015-08" db="EMBL/GenBank/DDBJ databases">
        <title>Complete genome sequence of Sulfurifustis variabilis.</title>
        <authorList>
            <person name="Miura A."/>
            <person name="Kojima H."/>
            <person name="Fukui M."/>
        </authorList>
    </citation>
    <scope>NUCLEOTIDE SEQUENCE [LARGE SCALE GENOMIC DNA]</scope>
    <source>
        <strain evidence="8">skN76</strain>
    </source>
</reference>
<dbReference type="InterPro" id="IPR039425">
    <property type="entry name" value="RNA_pol_sigma-70-like"/>
</dbReference>
<dbReference type="InterPro" id="IPR013324">
    <property type="entry name" value="RNA_pol_sigma_r3/r4-like"/>
</dbReference>
<dbReference type="OrthoDB" id="9783733at2"/>
<feature type="region of interest" description="Disordered" evidence="5">
    <location>
        <begin position="95"/>
        <end position="115"/>
    </location>
</feature>
<protein>
    <submittedName>
        <fullName evidence="7">RNA polymerase sigma 70</fullName>
    </submittedName>
</protein>
<accession>A0A1B4VC78</accession>
<sequence length="184" mass="21040">MEGASTGQTLGQFLASVEHRAYRFALYELWDREAALDAVQDSMLRLTERYADRPSAEWPAIFFTILRNRATDAKRWRAWRRVRGLLRGDRYGEEDDPLASIPSPVDGPDAGAEARQQRERIEEALRALPARQRQVFLLREWQGLTAVETAQVLGCSVGAVKQHHFRALKALRAKLSEVWHGETR</sequence>
<dbReference type="KEGG" id="sva:SVA_2321"/>
<dbReference type="GO" id="GO:0016987">
    <property type="term" value="F:sigma factor activity"/>
    <property type="evidence" value="ECO:0007669"/>
    <property type="project" value="UniProtKB-KW"/>
</dbReference>
<keyword evidence="4" id="KW-0804">Transcription</keyword>
<dbReference type="SUPFAM" id="SSF88946">
    <property type="entry name" value="Sigma2 domain of RNA polymerase sigma factors"/>
    <property type="match status" value="1"/>
</dbReference>
<keyword evidence="8" id="KW-1185">Reference proteome</keyword>
<evidence type="ECO:0000259" key="6">
    <source>
        <dbReference type="Pfam" id="PF08281"/>
    </source>
</evidence>
<dbReference type="PANTHER" id="PTHR43133">
    <property type="entry name" value="RNA POLYMERASE ECF-TYPE SIGMA FACTO"/>
    <property type="match status" value="1"/>
</dbReference>
<dbReference type="AlphaFoldDB" id="A0A1B4VC78"/>
<dbReference type="PANTHER" id="PTHR43133:SF64">
    <property type="entry name" value="ECF SIGMA FACTOR"/>
    <property type="match status" value="1"/>
</dbReference>
<dbReference type="GO" id="GO:0003677">
    <property type="term" value="F:DNA binding"/>
    <property type="evidence" value="ECO:0007669"/>
    <property type="project" value="InterPro"/>
</dbReference>